<comment type="subcellular location">
    <subcellularLocation>
        <location evidence="2">Nucleus</location>
    </subcellularLocation>
</comment>
<keyword evidence="5" id="KW-0863">Zinc-finger</keyword>
<dbReference type="GO" id="GO:0000978">
    <property type="term" value="F:RNA polymerase II cis-regulatory region sequence-specific DNA binding"/>
    <property type="evidence" value="ECO:0007669"/>
    <property type="project" value="TreeGrafter"/>
</dbReference>
<dbReference type="GeneTree" id="ENSGT00940000179724"/>
<keyword evidence="7" id="KW-0805">Transcription regulation</keyword>
<evidence type="ECO:0000256" key="9">
    <source>
        <dbReference type="ARBA" id="ARBA00023163"/>
    </source>
</evidence>
<dbReference type="Pfam" id="PF00651">
    <property type="entry name" value="BTB"/>
    <property type="match status" value="1"/>
</dbReference>
<evidence type="ECO:0000256" key="8">
    <source>
        <dbReference type="ARBA" id="ARBA00023125"/>
    </source>
</evidence>
<accession>A0A669CDV1</accession>
<keyword evidence="10" id="KW-0539">Nucleus</keyword>
<proteinExistence type="predicted"/>
<evidence type="ECO:0000256" key="7">
    <source>
        <dbReference type="ARBA" id="ARBA00023015"/>
    </source>
</evidence>
<evidence type="ECO:0000259" key="11">
    <source>
        <dbReference type="PROSITE" id="PS50097"/>
    </source>
</evidence>
<evidence type="ECO:0000256" key="4">
    <source>
        <dbReference type="ARBA" id="ARBA00022737"/>
    </source>
</evidence>
<evidence type="ECO:0000256" key="1">
    <source>
        <dbReference type="ARBA" id="ARBA00003767"/>
    </source>
</evidence>
<evidence type="ECO:0000256" key="3">
    <source>
        <dbReference type="ARBA" id="ARBA00022723"/>
    </source>
</evidence>
<dbReference type="SUPFAM" id="SSF54695">
    <property type="entry name" value="POZ domain"/>
    <property type="match status" value="1"/>
</dbReference>
<dbReference type="PROSITE" id="PS50097">
    <property type="entry name" value="BTB"/>
    <property type="match status" value="1"/>
</dbReference>
<comment type="function">
    <text evidence="1">May be involved in transcriptional regulation.</text>
</comment>
<evidence type="ECO:0000313" key="12">
    <source>
        <dbReference type="Ensembl" id="ENSONIP00000044727.1"/>
    </source>
</evidence>
<dbReference type="InterPro" id="IPR000210">
    <property type="entry name" value="BTB/POZ_dom"/>
</dbReference>
<keyword evidence="6" id="KW-0862">Zinc</keyword>
<keyword evidence="8" id="KW-0238">DNA-binding</keyword>
<dbReference type="InParanoid" id="A0A669CDV1"/>
<name>A0A669CDV1_ORENI</name>
<reference evidence="12" key="3">
    <citation type="submission" date="2025-09" db="UniProtKB">
        <authorList>
            <consortium name="Ensembl"/>
        </authorList>
    </citation>
    <scope>IDENTIFICATION</scope>
</reference>
<sequence length="79" mass="8824">MPGCSETLQFSLPNHGDSILSKMNDLREEHRFCDITLILGRPQDSTVHPLQFQGHRVVLAASSDFLRDHTSVPPGLSRI</sequence>
<dbReference type="Proteomes" id="UP000005207">
    <property type="component" value="Linkage group LG7"/>
</dbReference>
<evidence type="ECO:0000256" key="10">
    <source>
        <dbReference type="ARBA" id="ARBA00023242"/>
    </source>
</evidence>
<dbReference type="AlphaFoldDB" id="A0A669CDV1"/>
<protein>
    <recommendedName>
        <fullName evidence="11">BTB domain-containing protein</fullName>
    </recommendedName>
</protein>
<feature type="domain" description="BTB" evidence="11">
    <location>
        <begin position="33"/>
        <end position="67"/>
    </location>
</feature>
<dbReference type="InterPro" id="IPR050457">
    <property type="entry name" value="ZnFinger_BTB_dom_contain"/>
</dbReference>
<dbReference type="Gene3D" id="3.30.710.10">
    <property type="entry name" value="Potassium Channel Kv1.1, Chain A"/>
    <property type="match status" value="1"/>
</dbReference>
<evidence type="ECO:0000256" key="6">
    <source>
        <dbReference type="ARBA" id="ARBA00022833"/>
    </source>
</evidence>
<dbReference type="PANTHER" id="PTHR46105">
    <property type="entry name" value="AGAP004733-PA"/>
    <property type="match status" value="1"/>
</dbReference>
<dbReference type="GO" id="GO:0000981">
    <property type="term" value="F:DNA-binding transcription factor activity, RNA polymerase II-specific"/>
    <property type="evidence" value="ECO:0007669"/>
    <property type="project" value="TreeGrafter"/>
</dbReference>
<evidence type="ECO:0000256" key="5">
    <source>
        <dbReference type="ARBA" id="ARBA00022771"/>
    </source>
</evidence>
<organism evidence="12 13">
    <name type="scientific">Oreochromis niloticus</name>
    <name type="common">Nile tilapia</name>
    <name type="synonym">Tilapia nilotica</name>
    <dbReference type="NCBI Taxonomy" id="8128"/>
    <lineage>
        <taxon>Eukaryota</taxon>
        <taxon>Metazoa</taxon>
        <taxon>Chordata</taxon>
        <taxon>Craniata</taxon>
        <taxon>Vertebrata</taxon>
        <taxon>Euteleostomi</taxon>
        <taxon>Actinopterygii</taxon>
        <taxon>Neopterygii</taxon>
        <taxon>Teleostei</taxon>
        <taxon>Neoteleostei</taxon>
        <taxon>Acanthomorphata</taxon>
        <taxon>Ovalentaria</taxon>
        <taxon>Cichlomorphae</taxon>
        <taxon>Cichliformes</taxon>
        <taxon>Cichlidae</taxon>
        <taxon>African cichlids</taxon>
        <taxon>Pseudocrenilabrinae</taxon>
        <taxon>Oreochromini</taxon>
        <taxon>Oreochromis</taxon>
    </lineage>
</organism>
<reference evidence="13" key="1">
    <citation type="submission" date="2012-01" db="EMBL/GenBank/DDBJ databases">
        <title>The Genome Sequence of Oreochromis niloticus (Nile Tilapia).</title>
        <authorList>
            <consortium name="Broad Institute Genome Assembly Team"/>
            <consortium name="Broad Institute Sequencing Platform"/>
            <person name="Di Palma F."/>
            <person name="Johnson J."/>
            <person name="Lander E.S."/>
            <person name="Lindblad-Toh K."/>
        </authorList>
    </citation>
    <scope>NUCLEOTIDE SEQUENCE [LARGE SCALE GENOMIC DNA]</scope>
</reference>
<evidence type="ECO:0000256" key="2">
    <source>
        <dbReference type="ARBA" id="ARBA00004123"/>
    </source>
</evidence>
<keyword evidence="3" id="KW-0479">Metal-binding</keyword>
<dbReference type="PANTHER" id="PTHR46105:SF29">
    <property type="entry name" value="ZINC FINGER AND BTB DOMAIN CONTAINING 12"/>
    <property type="match status" value="1"/>
</dbReference>
<reference evidence="12" key="2">
    <citation type="submission" date="2025-08" db="UniProtKB">
        <authorList>
            <consortium name="Ensembl"/>
        </authorList>
    </citation>
    <scope>IDENTIFICATION</scope>
</reference>
<keyword evidence="9" id="KW-0804">Transcription</keyword>
<keyword evidence="13" id="KW-1185">Reference proteome</keyword>
<keyword evidence="4" id="KW-0677">Repeat</keyword>
<dbReference type="InterPro" id="IPR011333">
    <property type="entry name" value="SKP1/BTB/POZ_sf"/>
</dbReference>
<dbReference type="Ensembl" id="ENSONIT00000049745.1">
    <property type="protein sequence ID" value="ENSONIP00000044727.1"/>
    <property type="gene ID" value="ENSONIG00000031422.1"/>
</dbReference>
<evidence type="ECO:0000313" key="13">
    <source>
        <dbReference type="Proteomes" id="UP000005207"/>
    </source>
</evidence>